<evidence type="ECO:0000256" key="1">
    <source>
        <dbReference type="SAM" id="MobiDB-lite"/>
    </source>
</evidence>
<protein>
    <recommendedName>
        <fullName evidence="4">DUF1345 domain-containing protein</fullName>
    </recommendedName>
</protein>
<feature type="transmembrane region" description="Helical" evidence="2">
    <location>
        <begin position="52"/>
        <end position="74"/>
    </location>
</feature>
<keyword evidence="2" id="KW-0812">Transmembrane</keyword>
<keyword evidence="2" id="KW-0472">Membrane</keyword>
<accession>A0A1J5QMQ7</accession>
<dbReference type="Gene3D" id="1.10.287.70">
    <property type="match status" value="1"/>
</dbReference>
<evidence type="ECO:0000313" key="3">
    <source>
        <dbReference type="EMBL" id="OIQ84680.1"/>
    </source>
</evidence>
<dbReference type="AlphaFoldDB" id="A0A1J5QMQ7"/>
<feature type="transmembrane region" description="Helical" evidence="2">
    <location>
        <begin position="119"/>
        <end position="141"/>
    </location>
</feature>
<feature type="transmembrane region" description="Helical" evidence="2">
    <location>
        <begin position="208"/>
        <end position="229"/>
    </location>
</feature>
<comment type="caution">
    <text evidence="3">The sequence shown here is derived from an EMBL/GenBank/DDBJ whole genome shotgun (WGS) entry which is preliminary data.</text>
</comment>
<evidence type="ECO:0000256" key="2">
    <source>
        <dbReference type="SAM" id="Phobius"/>
    </source>
</evidence>
<keyword evidence="2" id="KW-1133">Transmembrane helix</keyword>
<feature type="transmembrane region" description="Helical" evidence="2">
    <location>
        <begin position="86"/>
        <end position="107"/>
    </location>
</feature>
<feature type="region of interest" description="Disordered" evidence="1">
    <location>
        <begin position="1"/>
        <end position="23"/>
    </location>
</feature>
<reference evidence="3" key="1">
    <citation type="submission" date="2016-10" db="EMBL/GenBank/DDBJ databases">
        <title>Sequence of Gallionella enrichment culture.</title>
        <authorList>
            <person name="Poehlein A."/>
            <person name="Muehling M."/>
            <person name="Daniel R."/>
        </authorList>
    </citation>
    <scope>NUCLEOTIDE SEQUENCE</scope>
</reference>
<evidence type="ECO:0008006" key="4">
    <source>
        <dbReference type="Google" id="ProtNLM"/>
    </source>
</evidence>
<dbReference type="SUPFAM" id="SSF81324">
    <property type="entry name" value="Voltage-gated potassium channels"/>
    <property type="match status" value="1"/>
</dbReference>
<gene>
    <name evidence="3" type="ORF">GALL_334910</name>
</gene>
<proteinExistence type="predicted"/>
<dbReference type="EMBL" id="MLJW01000599">
    <property type="protein sequence ID" value="OIQ84680.1"/>
    <property type="molecule type" value="Genomic_DNA"/>
</dbReference>
<name>A0A1J5QMQ7_9ZZZZ</name>
<organism evidence="3">
    <name type="scientific">mine drainage metagenome</name>
    <dbReference type="NCBI Taxonomy" id="410659"/>
    <lineage>
        <taxon>unclassified sequences</taxon>
        <taxon>metagenomes</taxon>
        <taxon>ecological metagenomes</taxon>
    </lineage>
</organism>
<sequence>MDSFKPSPEQASEPHPTGHWHRQHPGEVRWPVSAVVLLVVALQLTLPKDLRAFLSGFNSAVELVILIAITVLNPRRINHHRTSTRVLSLVLIGIMSASNIWSVFRLIRSLVQGGVNDAQTLLLSGGSVWLTNVVVFALWYWEFDRGGPGARAQARHPYPDFLFPQMSDPRYAPNHWAPSFFDYLYTSFTNASAFSPTDVMPLSRWAKFLMLIQSTVSLLTVGLVIARAVNILR</sequence>